<keyword evidence="1" id="KW-0472">Membrane</keyword>
<gene>
    <name evidence="2" type="ORF">DET57_1131</name>
</gene>
<dbReference type="Proteomes" id="UP000247485">
    <property type="component" value="Unassembled WGS sequence"/>
</dbReference>
<reference evidence="2 3" key="1">
    <citation type="submission" date="2018-05" db="EMBL/GenBank/DDBJ databases">
        <title>Freshwater and sediment microbial communities from various areas in North America, analyzing microbe dynamics in response to fracking.</title>
        <authorList>
            <person name="Lamendella R."/>
        </authorList>
    </citation>
    <scope>NUCLEOTIDE SEQUENCE [LARGE SCALE GENOMIC DNA]</scope>
    <source>
        <strain evidence="2 3">67</strain>
    </source>
</reference>
<feature type="transmembrane region" description="Helical" evidence="1">
    <location>
        <begin position="12"/>
        <end position="32"/>
    </location>
</feature>
<organism evidence="2 3">
    <name type="scientific">Klebsiella oxytoca</name>
    <dbReference type="NCBI Taxonomy" id="571"/>
    <lineage>
        <taxon>Bacteria</taxon>
        <taxon>Pseudomonadati</taxon>
        <taxon>Pseudomonadota</taxon>
        <taxon>Gammaproteobacteria</taxon>
        <taxon>Enterobacterales</taxon>
        <taxon>Enterobacteriaceae</taxon>
        <taxon>Klebsiella/Raoultella group</taxon>
        <taxon>Klebsiella</taxon>
    </lineage>
</organism>
<evidence type="ECO:0000256" key="1">
    <source>
        <dbReference type="SAM" id="Phobius"/>
    </source>
</evidence>
<dbReference type="AlphaFoldDB" id="A0A318FHX7"/>
<accession>A0A318FHX7</accession>
<keyword evidence="1" id="KW-0812">Transmembrane</keyword>
<evidence type="ECO:0000313" key="2">
    <source>
        <dbReference type="EMBL" id="PXW42807.1"/>
    </source>
</evidence>
<dbReference type="EMBL" id="QJJG01000013">
    <property type="protein sequence ID" value="PXW42807.1"/>
    <property type="molecule type" value="Genomic_DNA"/>
</dbReference>
<keyword evidence="1" id="KW-1133">Transmembrane helix</keyword>
<dbReference type="RefSeq" id="WP_110275405.1">
    <property type="nucleotide sequence ID" value="NZ_QJJG01000013.1"/>
</dbReference>
<name>A0A318FHX7_KLEOX</name>
<proteinExistence type="predicted"/>
<sequence>MQLLSKLPRANVYIASFTLCVILAFGLLMYSYHHKSGFDCSANMRIESGSSGFDASFKTFLLMRGNHSGYFDVSGKVMINDVQYTVERSYHFDYEVKENNIYHLVKTSLSKRDADNMIEGVMQKVFFSPDPDSGRYIKIQKMKNTYVVQNLYSPSFICVSN</sequence>
<protein>
    <submittedName>
        <fullName evidence="2">FidL-like putative membrane protein</fullName>
    </submittedName>
</protein>
<comment type="caution">
    <text evidence="2">The sequence shown here is derived from an EMBL/GenBank/DDBJ whole genome shotgun (WGS) entry which is preliminary data.</text>
</comment>
<evidence type="ECO:0000313" key="3">
    <source>
        <dbReference type="Proteomes" id="UP000247485"/>
    </source>
</evidence>